<dbReference type="PANTHER" id="PTHR15629">
    <property type="entry name" value="SH3YL1 PROTEIN"/>
    <property type="match status" value="1"/>
</dbReference>
<dbReference type="InterPro" id="IPR007461">
    <property type="entry name" value="Ysc84_actin-binding"/>
</dbReference>
<dbReference type="InterPro" id="IPR051702">
    <property type="entry name" value="SH3_domain_YSC84-like"/>
</dbReference>
<proteinExistence type="predicted"/>
<gene>
    <name evidence="3" type="ORF">MVES_001675</name>
</gene>
<dbReference type="GO" id="GO:0030479">
    <property type="term" value="C:actin cortical patch"/>
    <property type="evidence" value="ECO:0007669"/>
    <property type="project" value="TreeGrafter"/>
</dbReference>
<dbReference type="InterPro" id="IPR033643">
    <property type="entry name" value="SYLF_SH3YL1-like"/>
</dbReference>
<dbReference type="OrthoDB" id="443981at2759"/>
<dbReference type="AlphaFoldDB" id="A0A2N1JCZ9"/>
<sequence>MAMEAEGGGIVTCLRTDHPVQPSPLFTTMPSSFDSFFNAAKRVSAQASMYAQAASADLQSGFSLPSECNRAARILRNFLTDPEHPETINSTIPKSVLMRAKGLAIFTIVKGGFVWSGKVGSGVVIARLPDGSWSTPTCIATGGIGIGWQVGADVTEFVVVMNTEEAVKSFGLSGNLTFGGSLSAAAGPIGIGGTGMFSVAHIAPMYSYSRSKGLYIGISLEGTALVERKDANREFYGQSIPAMDLLMGKVPAPEAAAVMYEVIEAAEDLDENEILHQLYPNARHDEARKASTYAGESPADDSYVSTEQEADKDAYPAKKEKPTDEKPAELQTSHEEAAEKDSPAK</sequence>
<keyword evidence="4" id="KW-1185">Reference proteome</keyword>
<dbReference type="GO" id="GO:0051015">
    <property type="term" value="F:actin filament binding"/>
    <property type="evidence" value="ECO:0007669"/>
    <property type="project" value="TreeGrafter"/>
</dbReference>
<evidence type="ECO:0000259" key="2">
    <source>
        <dbReference type="Pfam" id="PF04366"/>
    </source>
</evidence>
<dbReference type="Proteomes" id="UP000232875">
    <property type="component" value="Unassembled WGS sequence"/>
</dbReference>
<protein>
    <recommendedName>
        <fullName evidence="2">Ysc84 actin-binding domain-containing protein</fullName>
    </recommendedName>
</protein>
<dbReference type="GO" id="GO:0051666">
    <property type="term" value="P:actin cortical patch localization"/>
    <property type="evidence" value="ECO:0007669"/>
    <property type="project" value="TreeGrafter"/>
</dbReference>
<dbReference type="Pfam" id="PF04366">
    <property type="entry name" value="Ysc84"/>
    <property type="match status" value="1"/>
</dbReference>
<dbReference type="STRING" id="2020962.A0A2N1JCZ9"/>
<organism evidence="3 4">
    <name type="scientific">Malassezia vespertilionis</name>
    <dbReference type="NCBI Taxonomy" id="2020962"/>
    <lineage>
        <taxon>Eukaryota</taxon>
        <taxon>Fungi</taxon>
        <taxon>Dikarya</taxon>
        <taxon>Basidiomycota</taxon>
        <taxon>Ustilaginomycotina</taxon>
        <taxon>Malasseziomycetes</taxon>
        <taxon>Malasseziales</taxon>
        <taxon>Malasseziaceae</taxon>
        <taxon>Malassezia</taxon>
    </lineage>
</organism>
<dbReference type="GO" id="GO:0051017">
    <property type="term" value="P:actin filament bundle assembly"/>
    <property type="evidence" value="ECO:0007669"/>
    <property type="project" value="TreeGrafter"/>
</dbReference>
<evidence type="ECO:0000313" key="4">
    <source>
        <dbReference type="Proteomes" id="UP000232875"/>
    </source>
</evidence>
<dbReference type="PANTHER" id="PTHR15629:SF7">
    <property type="entry name" value="YSC84 ACTIN-BINDING DOMAIN-CONTAINING PROTEIN"/>
    <property type="match status" value="1"/>
</dbReference>
<feature type="compositionally biased region" description="Basic and acidic residues" evidence="1">
    <location>
        <begin position="309"/>
        <end position="345"/>
    </location>
</feature>
<dbReference type="GO" id="GO:0035091">
    <property type="term" value="F:phosphatidylinositol binding"/>
    <property type="evidence" value="ECO:0007669"/>
    <property type="project" value="TreeGrafter"/>
</dbReference>
<reference evidence="3 4" key="1">
    <citation type="submission" date="2017-10" db="EMBL/GenBank/DDBJ databases">
        <title>A novel species of cold-tolerant Malassezia isolated from bats.</title>
        <authorList>
            <person name="Lorch J.M."/>
            <person name="Palmer J.M."/>
            <person name="Vanderwolf K.J."/>
            <person name="Schmidt K.Z."/>
            <person name="Verant M.L."/>
            <person name="Weller T.J."/>
            <person name="Blehert D.S."/>
        </authorList>
    </citation>
    <scope>NUCLEOTIDE SEQUENCE [LARGE SCALE GENOMIC DNA]</scope>
    <source>
        <strain evidence="3 4">NWHC:44797-103</strain>
    </source>
</reference>
<dbReference type="CDD" id="cd11525">
    <property type="entry name" value="SYLF_SH3YL1_like"/>
    <property type="match status" value="1"/>
</dbReference>
<evidence type="ECO:0000256" key="1">
    <source>
        <dbReference type="SAM" id="MobiDB-lite"/>
    </source>
</evidence>
<accession>A0A2N1JCZ9</accession>
<feature type="domain" description="Ysc84 actin-binding" evidence="2">
    <location>
        <begin position="143"/>
        <end position="266"/>
    </location>
</feature>
<dbReference type="EMBL" id="KZ454989">
    <property type="protein sequence ID" value="PKI84407.1"/>
    <property type="molecule type" value="Genomic_DNA"/>
</dbReference>
<evidence type="ECO:0000313" key="3">
    <source>
        <dbReference type="EMBL" id="PKI84407.1"/>
    </source>
</evidence>
<name>A0A2N1JCZ9_9BASI</name>
<feature type="region of interest" description="Disordered" evidence="1">
    <location>
        <begin position="286"/>
        <end position="345"/>
    </location>
</feature>